<dbReference type="Proteomes" id="UP000824120">
    <property type="component" value="Chromosome 10"/>
</dbReference>
<accession>A0A9J5WZJ7</accession>
<name>A0A9J5WZJ7_SOLCO</name>
<gene>
    <name evidence="1" type="ORF">H5410_051041</name>
</gene>
<proteinExistence type="predicted"/>
<comment type="caution">
    <text evidence="1">The sequence shown here is derived from an EMBL/GenBank/DDBJ whole genome shotgun (WGS) entry which is preliminary data.</text>
</comment>
<reference evidence="1 2" key="1">
    <citation type="submission" date="2020-09" db="EMBL/GenBank/DDBJ databases">
        <title>De no assembly of potato wild relative species, Solanum commersonii.</title>
        <authorList>
            <person name="Cho K."/>
        </authorList>
    </citation>
    <scope>NUCLEOTIDE SEQUENCE [LARGE SCALE GENOMIC DNA]</scope>
    <source>
        <strain evidence="1">LZ3.2</strain>
        <tissue evidence="1">Leaf</tissue>
    </source>
</reference>
<organism evidence="1 2">
    <name type="scientific">Solanum commersonii</name>
    <name type="common">Commerson's wild potato</name>
    <name type="synonym">Commerson's nightshade</name>
    <dbReference type="NCBI Taxonomy" id="4109"/>
    <lineage>
        <taxon>Eukaryota</taxon>
        <taxon>Viridiplantae</taxon>
        <taxon>Streptophyta</taxon>
        <taxon>Embryophyta</taxon>
        <taxon>Tracheophyta</taxon>
        <taxon>Spermatophyta</taxon>
        <taxon>Magnoliopsida</taxon>
        <taxon>eudicotyledons</taxon>
        <taxon>Gunneridae</taxon>
        <taxon>Pentapetalae</taxon>
        <taxon>asterids</taxon>
        <taxon>lamiids</taxon>
        <taxon>Solanales</taxon>
        <taxon>Solanaceae</taxon>
        <taxon>Solanoideae</taxon>
        <taxon>Solaneae</taxon>
        <taxon>Solanum</taxon>
    </lineage>
</organism>
<dbReference type="AlphaFoldDB" id="A0A9J5WZJ7"/>
<keyword evidence="2" id="KW-1185">Reference proteome</keyword>
<dbReference type="EMBL" id="JACXVP010000010">
    <property type="protein sequence ID" value="KAG5580414.1"/>
    <property type="molecule type" value="Genomic_DNA"/>
</dbReference>
<sequence length="75" mass="8491">MPQIKNDSTFIQNGSQFKALKSNAMLTLTKINTKHDSTHRFARIFQSTLASTHSRLKKKGLFKVRHGSECKGMVI</sequence>
<evidence type="ECO:0000313" key="2">
    <source>
        <dbReference type="Proteomes" id="UP000824120"/>
    </source>
</evidence>
<protein>
    <submittedName>
        <fullName evidence="1">Uncharacterized protein</fullName>
    </submittedName>
</protein>
<evidence type="ECO:0000313" key="1">
    <source>
        <dbReference type="EMBL" id="KAG5580414.1"/>
    </source>
</evidence>